<dbReference type="AlphaFoldDB" id="A0A9P1E6W9"/>
<evidence type="ECO:0000313" key="3">
    <source>
        <dbReference type="Proteomes" id="UP001152484"/>
    </source>
</evidence>
<dbReference type="Proteomes" id="UP001152484">
    <property type="component" value="Unassembled WGS sequence"/>
</dbReference>
<name>A0A9P1E6W9_CUSEU</name>
<reference evidence="2" key="1">
    <citation type="submission" date="2022-07" db="EMBL/GenBank/DDBJ databases">
        <authorList>
            <person name="Macas J."/>
            <person name="Novak P."/>
            <person name="Neumann P."/>
        </authorList>
    </citation>
    <scope>NUCLEOTIDE SEQUENCE</scope>
</reference>
<accession>A0A9P1E6W9</accession>
<evidence type="ECO:0000256" key="1">
    <source>
        <dbReference type="SAM" id="MobiDB-lite"/>
    </source>
</evidence>
<proteinExistence type="predicted"/>
<protein>
    <submittedName>
        <fullName evidence="2">Uncharacterized protein</fullName>
    </submittedName>
</protein>
<comment type="caution">
    <text evidence="2">The sequence shown here is derived from an EMBL/GenBank/DDBJ whole genome shotgun (WGS) entry which is preliminary data.</text>
</comment>
<keyword evidence="3" id="KW-1185">Reference proteome</keyword>
<feature type="region of interest" description="Disordered" evidence="1">
    <location>
        <begin position="110"/>
        <end position="132"/>
    </location>
</feature>
<sequence length="132" mass="15711">MKKKACEDRMELEPEEIAHGEFCDDPLLDLNHVKHPIKRCPKESKIKDKFETPWQNVTIIVPFQEDLRPRIWRNEKSIKKIDELELRRLKHLEGTATSGHIWMLRNMSTDQNDPYGHRERQKKHSDSLITGM</sequence>
<organism evidence="2 3">
    <name type="scientific">Cuscuta europaea</name>
    <name type="common">European dodder</name>
    <dbReference type="NCBI Taxonomy" id="41803"/>
    <lineage>
        <taxon>Eukaryota</taxon>
        <taxon>Viridiplantae</taxon>
        <taxon>Streptophyta</taxon>
        <taxon>Embryophyta</taxon>
        <taxon>Tracheophyta</taxon>
        <taxon>Spermatophyta</taxon>
        <taxon>Magnoliopsida</taxon>
        <taxon>eudicotyledons</taxon>
        <taxon>Gunneridae</taxon>
        <taxon>Pentapetalae</taxon>
        <taxon>asterids</taxon>
        <taxon>lamiids</taxon>
        <taxon>Solanales</taxon>
        <taxon>Convolvulaceae</taxon>
        <taxon>Cuscuteae</taxon>
        <taxon>Cuscuta</taxon>
        <taxon>Cuscuta subgen. Cuscuta</taxon>
    </lineage>
</organism>
<gene>
    <name evidence="2" type="ORF">CEURO_LOCUS8386</name>
</gene>
<dbReference type="EMBL" id="CAMAPE010000016">
    <property type="protein sequence ID" value="CAH9082771.1"/>
    <property type="molecule type" value="Genomic_DNA"/>
</dbReference>
<evidence type="ECO:0000313" key="2">
    <source>
        <dbReference type="EMBL" id="CAH9082771.1"/>
    </source>
</evidence>